<evidence type="ECO:0000313" key="9">
    <source>
        <dbReference type="Proteomes" id="UP001259572"/>
    </source>
</evidence>
<dbReference type="InterPro" id="IPR013249">
    <property type="entry name" value="RNA_pol_sigma70_r4_t2"/>
</dbReference>
<dbReference type="Gene3D" id="1.10.1740.10">
    <property type="match status" value="1"/>
</dbReference>
<dbReference type="PANTHER" id="PTHR43133">
    <property type="entry name" value="RNA POLYMERASE ECF-TYPE SIGMA FACTO"/>
    <property type="match status" value="1"/>
</dbReference>
<dbReference type="InterPro" id="IPR014284">
    <property type="entry name" value="RNA_pol_sigma-70_dom"/>
</dbReference>
<keyword evidence="4" id="KW-0804">Transcription</keyword>
<dbReference type="InterPro" id="IPR013324">
    <property type="entry name" value="RNA_pol_sigma_r3/r4-like"/>
</dbReference>
<gene>
    <name evidence="8" type="ORF">RQX22_14235</name>
</gene>
<evidence type="ECO:0000313" key="8">
    <source>
        <dbReference type="EMBL" id="MDT9600115.1"/>
    </source>
</evidence>
<dbReference type="RefSeq" id="WP_315727214.1">
    <property type="nucleotide sequence ID" value="NZ_JAVUPU010000007.1"/>
</dbReference>
<reference evidence="8 9" key="1">
    <citation type="submission" date="2023-05" db="EMBL/GenBank/DDBJ databases">
        <authorList>
            <person name="Guo Y."/>
        </authorList>
    </citation>
    <scope>NUCLEOTIDE SEQUENCE [LARGE SCALE GENOMIC DNA]</scope>
    <source>
        <strain evidence="8 9">GR2756</strain>
    </source>
</reference>
<comment type="caution">
    <text evidence="8">The sequence shown here is derived from an EMBL/GenBank/DDBJ whole genome shotgun (WGS) entry which is preliminary data.</text>
</comment>
<dbReference type="NCBIfam" id="TIGR02937">
    <property type="entry name" value="sigma70-ECF"/>
    <property type="match status" value="1"/>
</dbReference>
<keyword evidence="9" id="KW-1185">Reference proteome</keyword>
<evidence type="ECO:0000259" key="7">
    <source>
        <dbReference type="Pfam" id="PF08281"/>
    </source>
</evidence>
<dbReference type="EMBL" id="JAVUPU010000007">
    <property type="protein sequence ID" value="MDT9600115.1"/>
    <property type="molecule type" value="Genomic_DNA"/>
</dbReference>
<accession>A0ABU3QAZ4</accession>
<dbReference type="PANTHER" id="PTHR43133:SF63">
    <property type="entry name" value="RNA POLYMERASE SIGMA FACTOR FECI-RELATED"/>
    <property type="match status" value="1"/>
</dbReference>
<dbReference type="Gene3D" id="1.10.10.10">
    <property type="entry name" value="Winged helix-like DNA-binding domain superfamily/Winged helix DNA-binding domain"/>
    <property type="match status" value="1"/>
</dbReference>
<evidence type="ECO:0000256" key="5">
    <source>
        <dbReference type="SAM" id="MobiDB-lite"/>
    </source>
</evidence>
<evidence type="ECO:0000256" key="4">
    <source>
        <dbReference type="ARBA" id="ARBA00023163"/>
    </source>
</evidence>
<evidence type="ECO:0000256" key="2">
    <source>
        <dbReference type="ARBA" id="ARBA00023015"/>
    </source>
</evidence>
<dbReference type="SUPFAM" id="SSF88946">
    <property type="entry name" value="Sigma2 domain of RNA polymerase sigma factors"/>
    <property type="match status" value="1"/>
</dbReference>
<feature type="domain" description="RNA polymerase sigma factor 70 region 4 type 2" evidence="7">
    <location>
        <begin position="123"/>
        <end position="175"/>
    </location>
</feature>
<dbReference type="InterPro" id="IPR007627">
    <property type="entry name" value="RNA_pol_sigma70_r2"/>
</dbReference>
<evidence type="ECO:0000256" key="1">
    <source>
        <dbReference type="ARBA" id="ARBA00010641"/>
    </source>
</evidence>
<evidence type="ECO:0000259" key="6">
    <source>
        <dbReference type="Pfam" id="PF04542"/>
    </source>
</evidence>
<comment type="similarity">
    <text evidence="1">Belongs to the sigma-70 factor family. ECF subfamily.</text>
</comment>
<dbReference type="SUPFAM" id="SSF88659">
    <property type="entry name" value="Sigma3 and sigma4 domains of RNA polymerase sigma factors"/>
    <property type="match status" value="1"/>
</dbReference>
<keyword evidence="2" id="KW-0805">Transcription regulation</keyword>
<dbReference type="InterPro" id="IPR013325">
    <property type="entry name" value="RNA_pol_sigma_r2"/>
</dbReference>
<dbReference type="InterPro" id="IPR036388">
    <property type="entry name" value="WH-like_DNA-bd_sf"/>
</dbReference>
<dbReference type="Pfam" id="PF04542">
    <property type="entry name" value="Sigma70_r2"/>
    <property type="match status" value="1"/>
</dbReference>
<dbReference type="InterPro" id="IPR039425">
    <property type="entry name" value="RNA_pol_sigma-70-like"/>
</dbReference>
<dbReference type="Proteomes" id="UP001259572">
    <property type="component" value="Unassembled WGS sequence"/>
</dbReference>
<organism evidence="8 9">
    <name type="scientific">Sphingosinicella rhizophila</name>
    <dbReference type="NCBI Taxonomy" id="3050082"/>
    <lineage>
        <taxon>Bacteria</taxon>
        <taxon>Pseudomonadati</taxon>
        <taxon>Pseudomonadota</taxon>
        <taxon>Alphaproteobacteria</taxon>
        <taxon>Sphingomonadales</taxon>
        <taxon>Sphingosinicellaceae</taxon>
        <taxon>Sphingosinicella</taxon>
    </lineage>
</organism>
<feature type="region of interest" description="Disordered" evidence="5">
    <location>
        <begin position="182"/>
        <end position="203"/>
    </location>
</feature>
<dbReference type="Pfam" id="PF08281">
    <property type="entry name" value="Sigma70_r4_2"/>
    <property type="match status" value="1"/>
</dbReference>
<feature type="compositionally biased region" description="Basic and acidic residues" evidence="5">
    <location>
        <begin position="185"/>
        <end position="203"/>
    </location>
</feature>
<sequence length="203" mass="23078">MQRGQEGRSTVARNSPERVAWVGSHIVPHEADLRVWLRRTGMPVHEVDDVVQDAYVRIAQLAGVEHIRNPRSYFFITARSAMVSRIRRERIVRIDSMNDIEALAVEDMAPGPERQLSGRQELERVGRMIEALPERCREIFRLRRIEGVPQREIAARLGISEHVVEQQAVRGLKLLAAALTEGDGTAERRPAGKKEADQDVRHD</sequence>
<feature type="domain" description="RNA polymerase sigma-70 region 2" evidence="6">
    <location>
        <begin position="33"/>
        <end position="90"/>
    </location>
</feature>
<evidence type="ECO:0000256" key="3">
    <source>
        <dbReference type="ARBA" id="ARBA00023082"/>
    </source>
</evidence>
<dbReference type="CDD" id="cd06171">
    <property type="entry name" value="Sigma70_r4"/>
    <property type="match status" value="1"/>
</dbReference>
<keyword evidence="3" id="KW-0731">Sigma factor</keyword>
<proteinExistence type="inferred from homology"/>
<name>A0ABU3QAZ4_9SPHN</name>
<protein>
    <submittedName>
        <fullName evidence="8">RNA polymerase sigma factor</fullName>
    </submittedName>
</protein>